<proteinExistence type="predicted"/>
<gene>
    <name evidence="2" type="ORF">MEBOL_000496</name>
</gene>
<name>A0A250I7C0_9BACT</name>
<organism evidence="2 3">
    <name type="scientific">Melittangium boletus DSM 14713</name>
    <dbReference type="NCBI Taxonomy" id="1294270"/>
    <lineage>
        <taxon>Bacteria</taxon>
        <taxon>Pseudomonadati</taxon>
        <taxon>Myxococcota</taxon>
        <taxon>Myxococcia</taxon>
        <taxon>Myxococcales</taxon>
        <taxon>Cystobacterineae</taxon>
        <taxon>Archangiaceae</taxon>
        <taxon>Melittangium</taxon>
    </lineage>
</organism>
<dbReference type="EMBL" id="CP022163">
    <property type="protein sequence ID" value="ATB27061.1"/>
    <property type="molecule type" value="Genomic_DNA"/>
</dbReference>
<sequence>MDSPQRFEDARPRSIGVLLEEGFDPQLLTQALATWYADEEVSQPDAPAPDLKRRGALGTDALDEEDSDWSVRCHPARISQRCSAPAC</sequence>
<keyword evidence="3" id="KW-1185">Reference proteome</keyword>
<dbReference type="AlphaFoldDB" id="A0A250I7C0"/>
<protein>
    <submittedName>
        <fullName evidence="2">Uncharacterized protein</fullName>
    </submittedName>
</protein>
<accession>A0A250I7C0</accession>
<evidence type="ECO:0000256" key="1">
    <source>
        <dbReference type="SAM" id="MobiDB-lite"/>
    </source>
</evidence>
<evidence type="ECO:0000313" key="3">
    <source>
        <dbReference type="Proteomes" id="UP000217289"/>
    </source>
</evidence>
<evidence type="ECO:0000313" key="2">
    <source>
        <dbReference type="EMBL" id="ATB27061.1"/>
    </source>
</evidence>
<dbReference type="KEGG" id="mbd:MEBOL_000496"/>
<feature type="region of interest" description="Disordered" evidence="1">
    <location>
        <begin position="40"/>
        <end position="68"/>
    </location>
</feature>
<reference evidence="2 3" key="1">
    <citation type="submission" date="2017-06" db="EMBL/GenBank/DDBJ databases">
        <authorList>
            <person name="Kim H.J."/>
            <person name="Triplett B.A."/>
        </authorList>
    </citation>
    <scope>NUCLEOTIDE SEQUENCE [LARGE SCALE GENOMIC DNA]</scope>
    <source>
        <strain evidence="2 3">DSM 14713</strain>
    </source>
</reference>
<dbReference type="Proteomes" id="UP000217289">
    <property type="component" value="Chromosome"/>
</dbReference>